<evidence type="ECO:0000256" key="1">
    <source>
        <dbReference type="ARBA" id="ARBA00007992"/>
    </source>
</evidence>
<keyword evidence="2" id="KW-0285">Flavoprotein</keyword>
<evidence type="ECO:0000313" key="9">
    <source>
        <dbReference type="Proteomes" id="UP000217199"/>
    </source>
</evidence>
<dbReference type="InterPro" id="IPR050493">
    <property type="entry name" value="FAD-dep_Monooxygenase_BioMet"/>
</dbReference>
<dbReference type="OrthoDB" id="1878542at2759"/>
<evidence type="ECO:0000256" key="6">
    <source>
        <dbReference type="SAM" id="Phobius"/>
    </source>
</evidence>
<keyword evidence="9" id="KW-1185">Reference proteome</keyword>
<dbReference type="EMBL" id="NBII01000003">
    <property type="protein sequence ID" value="PAV20445.1"/>
    <property type="molecule type" value="Genomic_DNA"/>
</dbReference>
<comment type="caution">
    <text evidence="8">The sequence shown here is derived from an EMBL/GenBank/DDBJ whole genome shotgun (WGS) entry which is preliminary data.</text>
</comment>
<evidence type="ECO:0000256" key="4">
    <source>
        <dbReference type="ARBA" id="ARBA00023002"/>
    </source>
</evidence>
<evidence type="ECO:0000259" key="7">
    <source>
        <dbReference type="Pfam" id="PF01494"/>
    </source>
</evidence>
<dbReference type="GO" id="GO:0004497">
    <property type="term" value="F:monooxygenase activity"/>
    <property type="evidence" value="ECO:0007669"/>
    <property type="project" value="UniProtKB-KW"/>
</dbReference>
<accession>A0A286ULX0</accession>
<proteinExistence type="inferred from homology"/>
<keyword evidence="6" id="KW-0472">Membrane</keyword>
<reference evidence="8 9" key="1">
    <citation type="journal article" date="2017" name="Mol. Ecol.">
        <title>Comparative and population genomic landscape of Phellinus noxius: A hypervariable fungus causing root rot in trees.</title>
        <authorList>
            <person name="Chung C.L."/>
            <person name="Lee T.J."/>
            <person name="Akiba M."/>
            <person name="Lee H.H."/>
            <person name="Kuo T.H."/>
            <person name="Liu D."/>
            <person name="Ke H.M."/>
            <person name="Yokoi T."/>
            <person name="Roa M.B."/>
            <person name="Lu M.J."/>
            <person name="Chang Y.Y."/>
            <person name="Ann P.J."/>
            <person name="Tsai J.N."/>
            <person name="Chen C.Y."/>
            <person name="Tzean S.S."/>
            <person name="Ota Y."/>
            <person name="Hattori T."/>
            <person name="Sahashi N."/>
            <person name="Liou R.F."/>
            <person name="Kikuchi T."/>
            <person name="Tsai I.J."/>
        </authorList>
    </citation>
    <scope>NUCLEOTIDE SEQUENCE [LARGE SCALE GENOMIC DNA]</scope>
    <source>
        <strain evidence="8 9">FFPRI411160</strain>
    </source>
</reference>
<dbReference type="InterPro" id="IPR036188">
    <property type="entry name" value="FAD/NAD-bd_sf"/>
</dbReference>
<dbReference type="InParanoid" id="A0A286ULX0"/>
<dbReference type="PANTHER" id="PTHR13789">
    <property type="entry name" value="MONOOXYGENASE"/>
    <property type="match status" value="1"/>
</dbReference>
<keyword evidence="4" id="KW-0560">Oxidoreductase</keyword>
<keyword evidence="3" id="KW-0274">FAD</keyword>
<sequence>MYNYQQDRKASLRLRFIIVGAGIAGLSCAYSLRQAGHDVQVLEGLTRIDSPTGVKIPPNMSRILYTWGLRSRLQEIAGGRCPKVVFRSASSGEFISEVPYIKEVMNELEADVYLAHHGDCIRMLYDLAVGAGAKVRFNARVTKIDKSKPSVTLSSGEEIYGDLIIGADGDNSIIRPLVLAEEREETEEEKEGLFTTYTFTVPSGTFKNDKELIDLMSVPSWNIFLGDAFGILIHPTHSRTSLSATVWKRGDSALVRRGWTHKVPVSESLPKGYKLVPMLERLWKLAGNAVRSKLVTQSPLENWFDDSGHLLLIGDAAHNVYPNSAHSASLAVEDAVVLGKLFATLTNRKHIKTLLSSFQDLRQRRCESVRDSEIGKIKLISMPAGPESNARDSQLREATKTDWENMDEGYLREQWEEFVDVFGYNAFEDADTWMVEFGFLLDRTNGA</sequence>
<comment type="similarity">
    <text evidence="1">Belongs to the paxM FAD-dependent monooxygenase family.</text>
</comment>
<evidence type="ECO:0000313" key="8">
    <source>
        <dbReference type="EMBL" id="PAV20445.1"/>
    </source>
</evidence>
<dbReference type="AlphaFoldDB" id="A0A286ULX0"/>
<dbReference type="STRING" id="2282107.A0A286ULX0"/>
<dbReference type="Proteomes" id="UP000217199">
    <property type="component" value="Unassembled WGS sequence"/>
</dbReference>
<keyword evidence="6" id="KW-0812">Transmembrane</keyword>
<feature type="transmembrane region" description="Helical" evidence="6">
    <location>
        <begin position="12"/>
        <end position="32"/>
    </location>
</feature>
<dbReference type="GO" id="GO:0071949">
    <property type="term" value="F:FAD binding"/>
    <property type="evidence" value="ECO:0007669"/>
    <property type="project" value="InterPro"/>
</dbReference>
<evidence type="ECO:0000256" key="3">
    <source>
        <dbReference type="ARBA" id="ARBA00022827"/>
    </source>
</evidence>
<evidence type="ECO:0000256" key="5">
    <source>
        <dbReference type="ARBA" id="ARBA00023033"/>
    </source>
</evidence>
<evidence type="ECO:0000256" key="2">
    <source>
        <dbReference type="ARBA" id="ARBA00022630"/>
    </source>
</evidence>
<dbReference type="Pfam" id="PF01494">
    <property type="entry name" value="FAD_binding_3"/>
    <property type="match status" value="1"/>
</dbReference>
<keyword evidence="5" id="KW-0503">Monooxygenase</keyword>
<name>A0A286ULX0_9AGAM</name>
<gene>
    <name evidence="8" type="ORF">PNOK_0307200</name>
</gene>
<feature type="domain" description="FAD-binding" evidence="7">
    <location>
        <begin position="17"/>
        <end position="369"/>
    </location>
</feature>
<dbReference type="Gene3D" id="3.50.50.60">
    <property type="entry name" value="FAD/NAD(P)-binding domain"/>
    <property type="match status" value="1"/>
</dbReference>
<organism evidence="8 9">
    <name type="scientific">Pyrrhoderma noxium</name>
    <dbReference type="NCBI Taxonomy" id="2282107"/>
    <lineage>
        <taxon>Eukaryota</taxon>
        <taxon>Fungi</taxon>
        <taxon>Dikarya</taxon>
        <taxon>Basidiomycota</taxon>
        <taxon>Agaricomycotina</taxon>
        <taxon>Agaricomycetes</taxon>
        <taxon>Hymenochaetales</taxon>
        <taxon>Hymenochaetaceae</taxon>
        <taxon>Pyrrhoderma</taxon>
    </lineage>
</organism>
<dbReference type="InterPro" id="IPR002938">
    <property type="entry name" value="FAD-bd"/>
</dbReference>
<dbReference type="PANTHER" id="PTHR13789:SF147">
    <property type="entry name" value="PUTATIVE (AFU_ORTHOLOGUE AFUA_2G01950)-RELATED"/>
    <property type="match status" value="1"/>
</dbReference>
<dbReference type="SUPFAM" id="SSF51905">
    <property type="entry name" value="FAD/NAD(P)-binding domain"/>
    <property type="match status" value="1"/>
</dbReference>
<protein>
    <submittedName>
        <fullName evidence="8">FAD NAD-binding domain-containing</fullName>
    </submittedName>
</protein>
<keyword evidence="6" id="KW-1133">Transmembrane helix</keyword>
<dbReference type="PRINTS" id="PR00420">
    <property type="entry name" value="RNGMNOXGNASE"/>
</dbReference>